<dbReference type="AlphaFoldDB" id="A0A2G1W4J7"/>
<keyword evidence="3" id="KW-1185">Reference proteome</keyword>
<proteinExistence type="predicted"/>
<accession>A0A2G1W4J7</accession>
<comment type="caution">
    <text evidence="2">The sequence shown here is derived from an EMBL/GenBank/DDBJ whole genome shotgun (WGS) entry which is preliminary data.</text>
</comment>
<keyword evidence="1" id="KW-1133">Transmembrane helix</keyword>
<keyword evidence="1" id="KW-0812">Transmembrane</keyword>
<protein>
    <recommendedName>
        <fullName evidence="4">DoxX family protein</fullName>
    </recommendedName>
</protein>
<feature type="transmembrane region" description="Helical" evidence="1">
    <location>
        <begin position="92"/>
        <end position="111"/>
    </location>
</feature>
<reference evidence="2 3" key="1">
    <citation type="submission" date="2017-06" db="EMBL/GenBank/DDBJ databases">
        <title>Description of Rhodopirellula bahusiensis sp. nov.</title>
        <authorList>
            <person name="Kizina J."/>
            <person name="Harder J."/>
        </authorList>
    </citation>
    <scope>NUCLEOTIDE SEQUENCE [LARGE SCALE GENOMIC DNA]</scope>
    <source>
        <strain evidence="2 3">SWK21</strain>
    </source>
</reference>
<feature type="transmembrane region" description="Helical" evidence="1">
    <location>
        <begin position="35"/>
        <end position="53"/>
    </location>
</feature>
<evidence type="ECO:0000313" key="3">
    <source>
        <dbReference type="Proteomes" id="UP000225740"/>
    </source>
</evidence>
<name>A0A2G1W4J7_9BACT</name>
<feature type="transmembrane region" description="Helical" evidence="1">
    <location>
        <begin position="60"/>
        <end position="80"/>
    </location>
</feature>
<evidence type="ECO:0000313" key="2">
    <source>
        <dbReference type="EMBL" id="PHQ33942.1"/>
    </source>
</evidence>
<sequence length="120" mass="13141">MWLLALLFTAAGLNHFVSPGFYVRMIPDGWPNPLMLVHVSGVFEVIGGVGLLVPRLRTLAGWGLIALLIAVFPANIYMALNPERYDAFSQAGLLARLPVQGVLIALVWWVACQNGNRNVE</sequence>
<dbReference type="Proteomes" id="UP000225740">
    <property type="component" value="Unassembled WGS sequence"/>
</dbReference>
<dbReference type="PANTHER" id="PTHR36974:SF1">
    <property type="entry name" value="DOXX FAMILY MEMBRANE PROTEIN"/>
    <property type="match status" value="1"/>
</dbReference>
<organism evidence="2 3">
    <name type="scientific">Rhodopirellula bahusiensis</name>
    <dbReference type="NCBI Taxonomy" id="2014065"/>
    <lineage>
        <taxon>Bacteria</taxon>
        <taxon>Pseudomonadati</taxon>
        <taxon>Planctomycetota</taxon>
        <taxon>Planctomycetia</taxon>
        <taxon>Pirellulales</taxon>
        <taxon>Pirellulaceae</taxon>
        <taxon>Rhodopirellula</taxon>
    </lineage>
</organism>
<keyword evidence="1" id="KW-0472">Membrane</keyword>
<evidence type="ECO:0008006" key="4">
    <source>
        <dbReference type="Google" id="ProtNLM"/>
    </source>
</evidence>
<dbReference type="PANTHER" id="PTHR36974">
    <property type="entry name" value="MEMBRANE PROTEIN-RELATED"/>
    <property type="match status" value="1"/>
</dbReference>
<dbReference type="EMBL" id="NIZW01000014">
    <property type="protein sequence ID" value="PHQ33942.1"/>
    <property type="molecule type" value="Genomic_DNA"/>
</dbReference>
<gene>
    <name evidence="2" type="ORF">CEE69_17965</name>
</gene>
<evidence type="ECO:0000256" key="1">
    <source>
        <dbReference type="SAM" id="Phobius"/>
    </source>
</evidence>